<feature type="coiled-coil region" evidence="1">
    <location>
        <begin position="74"/>
        <end position="104"/>
    </location>
</feature>
<proteinExistence type="predicted"/>
<reference evidence="2 3" key="1">
    <citation type="journal article" date="2016" name="Nat. Commun.">
        <title>Thousands of microbial genomes shed light on interconnected biogeochemical processes in an aquifer system.</title>
        <authorList>
            <person name="Anantharaman K."/>
            <person name="Brown C.T."/>
            <person name="Hug L.A."/>
            <person name="Sharon I."/>
            <person name="Castelle C.J."/>
            <person name="Probst A.J."/>
            <person name="Thomas B.C."/>
            <person name="Singh A."/>
            <person name="Wilkins M.J."/>
            <person name="Karaoz U."/>
            <person name="Brodie E.L."/>
            <person name="Williams K.H."/>
            <person name="Hubbard S.S."/>
            <person name="Banfield J.F."/>
        </authorList>
    </citation>
    <scope>NUCLEOTIDE SEQUENCE [LARGE SCALE GENOMIC DNA]</scope>
</reference>
<name>A0A1F7X1K6_9BACT</name>
<dbReference type="Proteomes" id="UP000176939">
    <property type="component" value="Unassembled WGS sequence"/>
</dbReference>
<sequence length="104" mass="12053">MIFIDGDFKSGKGDCKYHCSPTCHPAQVGPGWKYGCTHKAWWSNKAGDFVPIVKCSGKKKKCELKNSRCLNYYKRGLSQRIKNARNKIEKWEKLLNEIKELEEK</sequence>
<dbReference type="EMBL" id="MGFQ01000031">
    <property type="protein sequence ID" value="OGM08984.1"/>
    <property type="molecule type" value="Genomic_DNA"/>
</dbReference>
<accession>A0A1F7X1K6</accession>
<dbReference type="AlphaFoldDB" id="A0A1F7X1K6"/>
<comment type="caution">
    <text evidence="2">The sequence shown here is derived from an EMBL/GenBank/DDBJ whole genome shotgun (WGS) entry which is preliminary data.</text>
</comment>
<evidence type="ECO:0000313" key="3">
    <source>
        <dbReference type="Proteomes" id="UP000176939"/>
    </source>
</evidence>
<evidence type="ECO:0000313" key="2">
    <source>
        <dbReference type="EMBL" id="OGM08984.1"/>
    </source>
</evidence>
<gene>
    <name evidence="2" type="ORF">A2Z67_06070</name>
</gene>
<organism evidence="2 3">
    <name type="scientific">Candidatus Woesebacteria bacterium RBG_13_36_22</name>
    <dbReference type="NCBI Taxonomy" id="1802478"/>
    <lineage>
        <taxon>Bacteria</taxon>
        <taxon>Candidatus Woeseibacteriota</taxon>
    </lineage>
</organism>
<keyword evidence="1" id="KW-0175">Coiled coil</keyword>
<evidence type="ECO:0000256" key="1">
    <source>
        <dbReference type="SAM" id="Coils"/>
    </source>
</evidence>
<protein>
    <submittedName>
        <fullName evidence="2">Uncharacterized protein</fullName>
    </submittedName>
</protein>